<evidence type="ECO:0000256" key="2">
    <source>
        <dbReference type="ARBA" id="ARBA00022670"/>
    </source>
</evidence>
<organism evidence="8 9">
    <name type="scientific">Paxillus rubicundulus Ve08.2h10</name>
    <dbReference type="NCBI Taxonomy" id="930991"/>
    <lineage>
        <taxon>Eukaryota</taxon>
        <taxon>Fungi</taxon>
        <taxon>Dikarya</taxon>
        <taxon>Basidiomycota</taxon>
        <taxon>Agaricomycotina</taxon>
        <taxon>Agaricomycetes</taxon>
        <taxon>Agaricomycetidae</taxon>
        <taxon>Boletales</taxon>
        <taxon>Paxilineae</taxon>
        <taxon>Paxillaceae</taxon>
        <taxon>Paxillus</taxon>
    </lineage>
</organism>
<dbReference type="AlphaFoldDB" id="A0A0D0DNY5"/>
<proteinExistence type="inferred from homology"/>
<evidence type="ECO:0000256" key="6">
    <source>
        <dbReference type="RuleBase" id="RU000454"/>
    </source>
</evidence>
<evidence type="ECO:0000256" key="3">
    <source>
        <dbReference type="ARBA" id="ARBA00022750"/>
    </source>
</evidence>
<dbReference type="GO" id="GO:0004190">
    <property type="term" value="F:aspartic-type endopeptidase activity"/>
    <property type="evidence" value="ECO:0007669"/>
    <property type="project" value="UniProtKB-KW"/>
</dbReference>
<dbReference type="InterPro" id="IPR001461">
    <property type="entry name" value="Aspartic_peptidase_A1"/>
</dbReference>
<name>A0A0D0DNY5_9AGAM</name>
<keyword evidence="2 6" id="KW-0645">Protease</keyword>
<accession>A0A0D0DNY5</accession>
<dbReference type="Proteomes" id="UP000054538">
    <property type="component" value="Unassembled WGS sequence"/>
</dbReference>
<evidence type="ECO:0000256" key="1">
    <source>
        <dbReference type="ARBA" id="ARBA00007447"/>
    </source>
</evidence>
<dbReference type="HOGENOM" id="CLU_013253_1_0_1"/>
<feature type="domain" description="Peptidase A1" evidence="7">
    <location>
        <begin position="65"/>
        <end position="372"/>
    </location>
</feature>
<dbReference type="InterPro" id="IPR034164">
    <property type="entry name" value="Pepsin-like_dom"/>
</dbReference>
<dbReference type="FunFam" id="2.40.70.10:FF:000115">
    <property type="entry name" value="Lysosomal aspartic protease"/>
    <property type="match status" value="1"/>
</dbReference>
<comment type="similarity">
    <text evidence="1 6">Belongs to the peptidase A1 family.</text>
</comment>
<dbReference type="CDD" id="cd05471">
    <property type="entry name" value="pepsin_like"/>
    <property type="match status" value="1"/>
</dbReference>
<feature type="active site" evidence="5">
    <location>
        <position position="262"/>
    </location>
</feature>
<evidence type="ECO:0000313" key="9">
    <source>
        <dbReference type="Proteomes" id="UP000054538"/>
    </source>
</evidence>
<keyword evidence="3 6" id="KW-0064">Aspartyl protease</keyword>
<evidence type="ECO:0000256" key="4">
    <source>
        <dbReference type="ARBA" id="ARBA00022801"/>
    </source>
</evidence>
<dbReference type="PANTHER" id="PTHR47966:SF51">
    <property type="entry name" value="BETA-SITE APP-CLEAVING ENZYME, ISOFORM A-RELATED"/>
    <property type="match status" value="1"/>
</dbReference>
<feature type="active site" evidence="5">
    <location>
        <position position="83"/>
    </location>
</feature>
<dbReference type="InterPro" id="IPR033121">
    <property type="entry name" value="PEPTIDASE_A1"/>
</dbReference>
<evidence type="ECO:0000256" key="5">
    <source>
        <dbReference type="PIRSR" id="PIRSR601461-1"/>
    </source>
</evidence>
<dbReference type="OrthoDB" id="2747330at2759"/>
<dbReference type="EMBL" id="KN824828">
    <property type="protein sequence ID" value="KIL00723.1"/>
    <property type="molecule type" value="Genomic_DNA"/>
</dbReference>
<dbReference type="InterPro" id="IPR021109">
    <property type="entry name" value="Peptidase_aspartic_dom_sf"/>
</dbReference>
<dbReference type="PANTHER" id="PTHR47966">
    <property type="entry name" value="BETA-SITE APP-CLEAVING ENZYME, ISOFORM A-RELATED"/>
    <property type="match status" value="1"/>
</dbReference>
<reference evidence="9" key="2">
    <citation type="submission" date="2015-01" db="EMBL/GenBank/DDBJ databases">
        <title>Evolutionary Origins and Diversification of the Mycorrhizal Mutualists.</title>
        <authorList>
            <consortium name="DOE Joint Genome Institute"/>
            <consortium name="Mycorrhizal Genomics Consortium"/>
            <person name="Kohler A."/>
            <person name="Kuo A."/>
            <person name="Nagy L.G."/>
            <person name="Floudas D."/>
            <person name="Copeland A."/>
            <person name="Barry K.W."/>
            <person name="Cichocki N."/>
            <person name="Veneault-Fourrey C."/>
            <person name="LaButti K."/>
            <person name="Lindquist E.A."/>
            <person name="Lipzen A."/>
            <person name="Lundell T."/>
            <person name="Morin E."/>
            <person name="Murat C."/>
            <person name="Riley R."/>
            <person name="Ohm R."/>
            <person name="Sun H."/>
            <person name="Tunlid A."/>
            <person name="Henrissat B."/>
            <person name="Grigoriev I.V."/>
            <person name="Hibbett D.S."/>
            <person name="Martin F."/>
        </authorList>
    </citation>
    <scope>NUCLEOTIDE SEQUENCE [LARGE SCALE GENOMIC DNA]</scope>
    <source>
        <strain evidence="9">Ve08.2h10</strain>
    </source>
</reference>
<evidence type="ECO:0000313" key="8">
    <source>
        <dbReference type="EMBL" id="KIL00723.1"/>
    </source>
</evidence>
<dbReference type="GO" id="GO:0006508">
    <property type="term" value="P:proteolysis"/>
    <property type="evidence" value="ECO:0007669"/>
    <property type="project" value="UniProtKB-KW"/>
</dbReference>
<dbReference type="FunCoup" id="A0A0D0DNY5">
    <property type="interactions" value="45"/>
</dbReference>
<gene>
    <name evidence="8" type="ORF">PAXRUDRAFT_129223</name>
</gene>
<dbReference type="Gene3D" id="2.40.70.10">
    <property type="entry name" value="Acid Proteases"/>
    <property type="match status" value="2"/>
</dbReference>
<sequence>MYDRASDQATNLGKSNLPPIQSFTTPAIFSPGIVVASGVGVSGTADNSTDNPLTDEVEGNDDLEYYGPLNFGSQAQTQTIDFDTGSADLWVPVNCTNCGNHEQFQASSSSTYQKTDQHFEVTYGIGQVSGTLASDTVSIGPFNVTNQYFGAVDSVSANFAQSPNDGLAGLAFSTISNSHQPTFFENLISQGFVQAPLFSVYLTRGQIQGSEICFGCIDVSKTSEDTVRWIPVVSQTYWTVAMEGVSVDGSRVSTQGLNGIIDTGTSFLYVPKDKADAIYALIPGSAPALDYGDGYYYYPCDSQAQISFVFNEQEFALDPRDFNLGLSYHDPSTCIGAIIGSGPDGIAIIGDSFLKSYVSVYDYSHNARVGFVKSITE</sequence>
<dbReference type="PRINTS" id="PR00792">
    <property type="entry name" value="PEPSIN"/>
</dbReference>
<evidence type="ECO:0000259" key="7">
    <source>
        <dbReference type="PROSITE" id="PS51767"/>
    </source>
</evidence>
<dbReference type="STRING" id="930991.A0A0D0DNY5"/>
<dbReference type="PROSITE" id="PS51767">
    <property type="entry name" value="PEPTIDASE_A1"/>
    <property type="match status" value="1"/>
</dbReference>
<keyword evidence="4 6" id="KW-0378">Hydrolase</keyword>
<protein>
    <recommendedName>
        <fullName evidence="7">Peptidase A1 domain-containing protein</fullName>
    </recommendedName>
</protein>
<dbReference type="InterPro" id="IPR001969">
    <property type="entry name" value="Aspartic_peptidase_AS"/>
</dbReference>
<keyword evidence="9" id="KW-1185">Reference proteome</keyword>
<dbReference type="Pfam" id="PF00026">
    <property type="entry name" value="Asp"/>
    <property type="match status" value="1"/>
</dbReference>
<dbReference type="PROSITE" id="PS00141">
    <property type="entry name" value="ASP_PROTEASE"/>
    <property type="match status" value="1"/>
</dbReference>
<dbReference type="SUPFAM" id="SSF50630">
    <property type="entry name" value="Acid proteases"/>
    <property type="match status" value="1"/>
</dbReference>
<dbReference type="InParanoid" id="A0A0D0DNY5"/>
<reference evidence="8 9" key="1">
    <citation type="submission" date="2014-04" db="EMBL/GenBank/DDBJ databases">
        <authorList>
            <consortium name="DOE Joint Genome Institute"/>
            <person name="Kuo A."/>
            <person name="Kohler A."/>
            <person name="Jargeat P."/>
            <person name="Nagy L.G."/>
            <person name="Floudas D."/>
            <person name="Copeland A."/>
            <person name="Barry K.W."/>
            <person name="Cichocki N."/>
            <person name="Veneault-Fourrey C."/>
            <person name="LaButti K."/>
            <person name="Lindquist E.A."/>
            <person name="Lipzen A."/>
            <person name="Lundell T."/>
            <person name="Morin E."/>
            <person name="Murat C."/>
            <person name="Sun H."/>
            <person name="Tunlid A."/>
            <person name="Henrissat B."/>
            <person name="Grigoriev I.V."/>
            <person name="Hibbett D.S."/>
            <person name="Martin F."/>
            <person name="Nordberg H.P."/>
            <person name="Cantor M.N."/>
            <person name="Hua S.X."/>
        </authorList>
    </citation>
    <scope>NUCLEOTIDE SEQUENCE [LARGE SCALE GENOMIC DNA]</scope>
    <source>
        <strain evidence="8 9">Ve08.2h10</strain>
    </source>
</reference>